<dbReference type="Proteomes" id="UP000467240">
    <property type="component" value="Unassembled WGS sequence"/>
</dbReference>
<feature type="compositionally biased region" description="Basic and acidic residues" evidence="1">
    <location>
        <begin position="92"/>
        <end position="109"/>
    </location>
</feature>
<sequence>MSTHSTPTAASEQRHANGRLPGCELAITALMASSLLVFAGVAPPGAVLIGVVAAVVLLIVGRRSVAALTRRSACARVKAAATATIATTDTDGPDRSDAGERERTGANVA</sequence>
<evidence type="ECO:0000313" key="3">
    <source>
        <dbReference type="EMBL" id="KAB1654811.1"/>
    </source>
</evidence>
<evidence type="ECO:0000256" key="2">
    <source>
        <dbReference type="SAM" id="Phobius"/>
    </source>
</evidence>
<evidence type="ECO:0000313" key="4">
    <source>
        <dbReference type="Proteomes" id="UP000467240"/>
    </source>
</evidence>
<comment type="caution">
    <text evidence="3">The sequence shown here is derived from an EMBL/GenBank/DDBJ whole genome shotgun (WGS) entry which is preliminary data.</text>
</comment>
<keyword evidence="2" id="KW-0812">Transmembrane</keyword>
<feature type="transmembrane region" description="Helical" evidence="2">
    <location>
        <begin position="35"/>
        <end position="61"/>
    </location>
</feature>
<reference evidence="3 4" key="1">
    <citation type="submission" date="2019-09" db="EMBL/GenBank/DDBJ databases">
        <title>Phylogeny of genus Pseudoclavibacter and closely related genus.</title>
        <authorList>
            <person name="Li Y."/>
        </authorList>
    </citation>
    <scope>NUCLEOTIDE SEQUENCE [LARGE SCALE GENOMIC DNA]</scope>
    <source>
        <strain evidence="3 4">DSM 23821</strain>
    </source>
</reference>
<keyword evidence="4" id="KW-1185">Reference proteome</keyword>
<feature type="region of interest" description="Disordered" evidence="1">
    <location>
        <begin position="85"/>
        <end position="109"/>
    </location>
</feature>
<protein>
    <submittedName>
        <fullName evidence="3">Uncharacterized protein</fullName>
    </submittedName>
</protein>
<gene>
    <name evidence="3" type="ORF">F8O01_13015</name>
</gene>
<name>A0A7J5BPJ2_9MICO</name>
<proteinExistence type="predicted"/>
<keyword evidence="2" id="KW-0472">Membrane</keyword>
<dbReference type="RefSeq" id="WP_158041387.1">
    <property type="nucleotide sequence ID" value="NZ_JACCFV010000001.1"/>
</dbReference>
<dbReference type="EMBL" id="WBJZ01000017">
    <property type="protein sequence ID" value="KAB1654811.1"/>
    <property type="molecule type" value="Genomic_DNA"/>
</dbReference>
<keyword evidence="2" id="KW-1133">Transmembrane helix</keyword>
<dbReference type="AlphaFoldDB" id="A0A7J5BPJ2"/>
<accession>A0A7J5BPJ2</accession>
<organism evidence="3 4">
    <name type="scientific">Pseudoclavibacter chungangensis</name>
    <dbReference type="NCBI Taxonomy" id="587635"/>
    <lineage>
        <taxon>Bacteria</taxon>
        <taxon>Bacillati</taxon>
        <taxon>Actinomycetota</taxon>
        <taxon>Actinomycetes</taxon>
        <taxon>Micrococcales</taxon>
        <taxon>Microbacteriaceae</taxon>
        <taxon>Pseudoclavibacter</taxon>
    </lineage>
</organism>
<evidence type="ECO:0000256" key="1">
    <source>
        <dbReference type="SAM" id="MobiDB-lite"/>
    </source>
</evidence>